<dbReference type="RefSeq" id="WP_344923453.1">
    <property type="nucleotide sequence ID" value="NZ_BAABAQ010000024.1"/>
</dbReference>
<dbReference type="InterPro" id="IPR012341">
    <property type="entry name" value="6hp_glycosidase-like_sf"/>
</dbReference>
<dbReference type="Gene3D" id="2.60.120.260">
    <property type="entry name" value="Galactose-binding domain-like"/>
    <property type="match status" value="4"/>
</dbReference>
<dbReference type="SMART" id="SM00710">
    <property type="entry name" value="PbH1"/>
    <property type="match status" value="5"/>
</dbReference>
<dbReference type="InterPro" id="IPR054363">
    <property type="entry name" value="GH95_cat"/>
</dbReference>
<keyword evidence="8" id="KW-1185">Reference proteome</keyword>
<dbReference type="PANTHER" id="PTHR31084:SF0">
    <property type="entry name" value="ALPHA-L-FUCOSIDASE 2"/>
    <property type="match status" value="1"/>
</dbReference>
<comment type="caution">
    <text evidence="7">The sequence shown here is derived from an EMBL/GenBank/DDBJ whole genome shotgun (WGS) entry which is preliminary data.</text>
</comment>
<keyword evidence="2" id="KW-0119">Carbohydrate metabolism</keyword>
<dbReference type="SUPFAM" id="SSF49265">
    <property type="entry name" value="Fibronectin type III"/>
    <property type="match status" value="1"/>
</dbReference>
<dbReference type="Pfam" id="PF14498">
    <property type="entry name" value="Glyco_hyd_65N_2"/>
    <property type="match status" value="1"/>
</dbReference>
<dbReference type="Gene3D" id="2.160.20.10">
    <property type="entry name" value="Single-stranded right-handed beta-helix, Pectin lyase-like"/>
    <property type="match status" value="2"/>
</dbReference>
<keyword evidence="4" id="KW-0732">Signal</keyword>
<feature type="region of interest" description="Disordered" evidence="3">
    <location>
        <begin position="761"/>
        <end position="782"/>
    </location>
</feature>
<dbReference type="InterPro" id="IPR049169">
    <property type="entry name" value="Glyco_hydro_120_ins"/>
</dbReference>
<dbReference type="SUPFAM" id="SSF49785">
    <property type="entry name" value="Galactose-binding domain-like"/>
    <property type="match status" value="4"/>
</dbReference>
<dbReference type="InterPro" id="IPR054470">
    <property type="entry name" value="FIMAH_dom"/>
</dbReference>
<feature type="chain" id="PRO_5046732922" description="Alpha-L-fucosidase" evidence="4">
    <location>
        <begin position="23"/>
        <end position="2222"/>
    </location>
</feature>
<feature type="signal peptide" evidence="4">
    <location>
        <begin position="1"/>
        <end position="22"/>
    </location>
</feature>
<dbReference type="Pfam" id="PF00754">
    <property type="entry name" value="F5_F8_type_C"/>
    <property type="match status" value="4"/>
</dbReference>
<reference evidence="8" key="1">
    <citation type="journal article" date="2019" name="Int. J. Syst. Evol. Microbiol.">
        <title>The Global Catalogue of Microorganisms (GCM) 10K type strain sequencing project: providing services to taxonomists for standard genome sequencing and annotation.</title>
        <authorList>
            <consortium name="The Broad Institute Genomics Platform"/>
            <consortium name="The Broad Institute Genome Sequencing Center for Infectious Disease"/>
            <person name="Wu L."/>
            <person name="Ma J."/>
        </authorList>
    </citation>
    <scope>NUCLEOTIDE SEQUENCE [LARGE SCALE GENOMIC DNA]</scope>
    <source>
        <strain evidence="8">JCM 17388</strain>
    </source>
</reference>
<protein>
    <recommendedName>
        <fullName evidence="9">Alpha-L-fucosidase</fullName>
    </recommendedName>
</protein>
<dbReference type="Proteomes" id="UP001501251">
    <property type="component" value="Unassembled WGS sequence"/>
</dbReference>
<feature type="domain" description="F5/8 type C" evidence="5">
    <location>
        <begin position="606"/>
        <end position="740"/>
    </location>
</feature>
<feature type="region of interest" description="Disordered" evidence="3">
    <location>
        <begin position="836"/>
        <end position="855"/>
    </location>
</feature>
<dbReference type="Pfam" id="PF22124">
    <property type="entry name" value="Glyco_hydro_95_cat"/>
    <property type="match status" value="1"/>
</dbReference>
<feature type="compositionally biased region" description="Basic and acidic residues" evidence="3">
    <location>
        <begin position="838"/>
        <end position="855"/>
    </location>
</feature>
<keyword evidence="2" id="KW-0624">Polysaccharide degradation</keyword>
<dbReference type="Gene3D" id="2.60.40.10">
    <property type="entry name" value="Immunoglobulins"/>
    <property type="match status" value="1"/>
</dbReference>
<feature type="domain" description="F5/8 type C" evidence="5">
    <location>
        <begin position="1923"/>
        <end position="2042"/>
    </location>
</feature>
<keyword evidence="1" id="KW-0378">Hydrolase</keyword>
<evidence type="ECO:0008006" key="9">
    <source>
        <dbReference type="Google" id="ProtNLM"/>
    </source>
</evidence>
<proteinExistence type="predicted"/>
<dbReference type="InterPro" id="IPR012334">
    <property type="entry name" value="Pectin_lyas_fold"/>
</dbReference>
<evidence type="ECO:0000313" key="8">
    <source>
        <dbReference type="Proteomes" id="UP001501251"/>
    </source>
</evidence>
<dbReference type="InterPro" id="IPR008979">
    <property type="entry name" value="Galactose-bd-like_sf"/>
</dbReference>
<keyword evidence="1" id="KW-0326">Glycosidase</keyword>
<dbReference type="SUPFAM" id="SSF51126">
    <property type="entry name" value="Pectin lyase-like"/>
    <property type="match status" value="1"/>
</dbReference>
<dbReference type="SMART" id="SM00060">
    <property type="entry name" value="FN3"/>
    <property type="match status" value="1"/>
</dbReference>
<name>A0ABP8BMQ6_9ACTN</name>
<dbReference type="PROSITE" id="PS50022">
    <property type="entry name" value="FA58C_3"/>
    <property type="match status" value="4"/>
</dbReference>
<dbReference type="InterPro" id="IPR013783">
    <property type="entry name" value="Ig-like_fold"/>
</dbReference>
<dbReference type="PANTHER" id="PTHR31084">
    <property type="entry name" value="ALPHA-L-FUCOSIDASE 2"/>
    <property type="match status" value="1"/>
</dbReference>
<evidence type="ECO:0000259" key="6">
    <source>
        <dbReference type="PROSITE" id="PS50853"/>
    </source>
</evidence>
<dbReference type="InterPro" id="IPR008928">
    <property type="entry name" value="6-hairpin_glycosidase_sf"/>
</dbReference>
<evidence type="ECO:0000256" key="2">
    <source>
        <dbReference type="ARBA" id="ARBA00023326"/>
    </source>
</evidence>
<dbReference type="InterPro" id="IPR000421">
    <property type="entry name" value="FA58C"/>
</dbReference>
<evidence type="ECO:0000259" key="5">
    <source>
        <dbReference type="PROSITE" id="PS50022"/>
    </source>
</evidence>
<organism evidence="7 8">
    <name type="scientific">Streptosporangium oxazolinicum</name>
    <dbReference type="NCBI Taxonomy" id="909287"/>
    <lineage>
        <taxon>Bacteria</taxon>
        <taxon>Bacillati</taxon>
        <taxon>Actinomycetota</taxon>
        <taxon>Actinomycetes</taxon>
        <taxon>Streptosporangiales</taxon>
        <taxon>Streptosporangiaceae</taxon>
        <taxon>Streptosporangium</taxon>
    </lineage>
</organism>
<dbReference type="InterPro" id="IPR027414">
    <property type="entry name" value="GH95_N_dom"/>
</dbReference>
<dbReference type="Pfam" id="PF22888">
    <property type="entry name" value="FIMAH"/>
    <property type="match status" value="1"/>
</dbReference>
<dbReference type="EMBL" id="BAABAQ010000024">
    <property type="protein sequence ID" value="GAA4210678.1"/>
    <property type="molecule type" value="Genomic_DNA"/>
</dbReference>
<evidence type="ECO:0000256" key="3">
    <source>
        <dbReference type="SAM" id="MobiDB-lite"/>
    </source>
</evidence>
<evidence type="ECO:0000256" key="4">
    <source>
        <dbReference type="SAM" id="SignalP"/>
    </source>
</evidence>
<feature type="domain" description="Fibronectin type-III" evidence="6">
    <location>
        <begin position="905"/>
        <end position="991"/>
    </location>
</feature>
<dbReference type="Pfam" id="PF00041">
    <property type="entry name" value="fn3"/>
    <property type="match status" value="1"/>
</dbReference>
<dbReference type="SMART" id="SM00231">
    <property type="entry name" value="FA58C"/>
    <property type="match status" value="4"/>
</dbReference>
<feature type="domain" description="F5/8 type C" evidence="5">
    <location>
        <begin position="747"/>
        <end position="893"/>
    </location>
</feature>
<dbReference type="InterPro" id="IPR036116">
    <property type="entry name" value="FN3_sf"/>
</dbReference>
<gene>
    <name evidence="7" type="ORF">GCM10022252_78770</name>
</gene>
<feature type="compositionally biased region" description="Polar residues" evidence="3">
    <location>
        <begin position="761"/>
        <end position="780"/>
    </location>
</feature>
<feature type="domain" description="F5/8 type C" evidence="5">
    <location>
        <begin position="1774"/>
        <end position="1913"/>
    </location>
</feature>
<dbReference type="Pfam" id="PF21258">
    <property type="entry name" value="Glyco_hydro_120_ins"/>
    <property type="match status" value="1"/>
</dbReference>
<dbReference type="Gene3D" id="1.50.10.10">
    <property type="match status" value="1"/>
</dbReference>
<accession>A0ABP8BMQ6</accession>
<evidence type="ECO:0000256" key="1">
    <source>
        <dbReference type="ARBA" id="ARBA00023295"/>
    </source>
</evidence>
<dbReference type="InterPro" id="IPR011050">
    <property type="entry name" value="Pectin_lyase_fold/virulence"/>
</dbReference>
<dbReference type="CDD" id="cd00063">
    <property type="entry name" value="FN3"/>
    <property type="match status" value="1"/>
</dbReference>
<dbReference type="PROSITE" id="PS50853">
    <property type="entry name" value="FN3"/>
    <property type="match status" value="1"/>
</dbReference>
<evidence type="ECO:0000313" key="7">
    <source>
        <dbReference type="EMBL" id="GAA4210678.1"/>
    </source>
</evidence>
<sequence length="2222" mass="240177">MKLRRTLRVALGAILSAAVVTAAAVPSIAAAQVTTQAGRQIHVAKDGKDTNAGTAAEPYLTINHAAQEAQPGDTVVVHAGLYRETVKPARGGTDEDSRITYTNAGDGEVVVKGSEEIDTWAQHSGDVWKVTLPATFFGDYNPYATGQPQGGEGGFFPGYTAGDVYLNEQAYYEKASLAAVQSAAGTWFTQVSGGNTIIYANFDGADPNAKLAEINVRRQVFAPDAWGLGYITVRGFTVKHAAGTYSDFPSSPSRRQAGAISVNGGLKWIIEQNTVVNARTIAIDIGLGCDEWAGNRPGQTRTHFRDTAKYGSHIVRNNYIAKAGQSGIAGVFSWNSELLYNLIEDTNYRGEFSGAETAPIKVHYMNEGLIKGNYLKNSKGGNSAGIWTDWGNQNVRVTGNIVLNSPWGYYAEAVHGPILVDNNVFIGNSDIRMLDATGVVYANNMFIDNGRIAVDGGGRDNYYFAPGTMNETSAPNPVQKFFWYNNLVQGSTLPNDATGKTHVKEGNSTGVLSDVQVTATNREMKLGFDLDASGISGLTPATKARVGIIPLANESIAADVTTDFFGEPVNAGNMMAGPFAAAKDGANSFTLWPPAGQTVPEPPAPPTDVPVNLSRGPDAKAVASYEDANLLAKNAIDGNGSSRWSSDHSNDPNAWIHVDLGDEYDVSRAVLSWEAAYAKAYKIQISGDGERWEDAFSTTTGAGGVETVQIRKKARYVRMQGVLPQTQYGYSLYEFEIYGTPVVPEVPVNLALNLAPSAYTASSQSNDGSGETNSQPQNDRSAFRAFDGNTATRWGSNGGDNHWIQVDLGKSYVLDKVVLKWEAAYASAYKIQTSEDGSAWKDAHSHDDSAPTGDHVDEIALDPAAEGRYVRVQGTKAATQWGLSLWEFEVYGAVKPADTAPNWPASAQLQVSEIAATGAKVTWPAAADNQAVTGYKVYLGQQLKGTLAADARTYAVTGLAAGRTYSVKVTALDAAGNESQGLTKTFTTPGNPATRALSTSYPRTYADWEEGLLAGDGKQGIIVFGDPRDETVVFNDRDFFMARSENRPHRTFNTVSAENIKKIRDLLIAGKYREANQLAADVQGYQGGGEGSKHPGFKMTLQTPAAGEVTNYVRSTDYSSGVVSVNWTDDKGDWKRDAFVSQTDGVTVQHLPAPAGQKLDVRLGLSIDPGMNLLNKGITAVNASTVDYLNLRVKYPNGSYNAGYEGVTRIVTDGVKTMAGTDVQVTGATYVTLLSLTQRYDGTYEGGVPAEQDWNKKLLQAKLAALSGDYPTLLNRHVTKHSEMFNRVSVDFGASPEDRSKSNEELLAQQKTATTPNLALFERMFNSGRYHLIGSSSATAPPDLLGNWTGDSNVGWDGYYHLDANLNLQISGGNIGNLPEVMAGYWSINKAWQKDFRTNAQKLLGTRGMLTGGNTPNGEGLISNINFDYPYQYVTGGESWLLYPFWEQYQITGDRKFLEEQYYPLIRDMGDFYQDFLVEKDANGKYIFAGSISPENRPAGGVPLSVNSVYDIAGARFALSTLIETSKTLGKDQDKIALWQEKLDNLPPYLINNDGALAEWAWPDLADKNAYQHRHSSGLMPVWPYREVTPEKNKAQYDAAKVFLQKKDGGSYENAGHGLLHGALIAANLNNAESVNAKLMRFARDDYYYSSLSTSHYNNKGVFATDVVNSVPTIMMEMLATTDPGTLELLPALPKGLKKGSISGMLGKSRFSIDDLDWDMDTHKVKVTLTSDVDQNLTLIQRAGIEQITGAGVQIQNSPLGEIARVLPLKKDQTVTLDLTLKDTSRVNLALNKPATALSQSSADQSAAKAFDGDPASRWAAGESADNWLQVDLGGIYALTEVDLRWEDSYAKRYKLQVSIDGKAWKDIHTQANSSGGTERIPVNALGRHVRMQGVEKSGQWGYSLYEMEVYGQEAPNIALGKTATASSASNAQQTAIAAFDGDGTTRWGASESADNWLQVDLGDTYTVHQVAIDWEDSYAKGYKLQTSPNGETWTDRFTETNGNGGTDLIDLNADTRYIRMQGTAKSGQWGYSIYEMKVYGALPDSGATILVSGVTDGTEYGNSQDVTIAWEVAGTGVKTVTGTLDGRPFTSGTVQQLHKLALGEHTLTVTVATQSGGTYEQSVKFTTVTSTDEISALIERFQAVSQLSPTGAAKLQDKISKVMVSEDKERERDKKKIVKKLDRFIEAANDPKTVSDAAVRATLIRDANALIVENGGTPVQA</sequence>
<dbReference type="SUPFAM" id="SSF48208">
    <property type="entry name" value="Six-hairpin glycosidases"/>
    <property type="match status" value="1"/>
</dbReference>
<dbReference type="InterPro" id="IPR006626">
    <property type="entry name" value="PbH1"/>
</dbReference>
<dbReference type="InterPro" id="IPR003961">
    <property type="entry name" value="FN3_dom"/>
</dbReference>